<keyword evidence="1" id="KW-0812">Transmembrane</keyword>
<accession>A0A1M6BPN9</accession>
<keyword evidence="1" id="KW-0472">Membrane</keyword>
<evidence type="ECO:0000256" key="1">
    <source>
        <dbReference type="SAM" id="Phobius"/>
    </source>
</evidence>
<dbReference type="AlphaFoldDB" id="A0A1M6BPN9"/>
<organism evidence="2 3">
    <name type="scientific">Algibacter luteus</name>
    <dbReference type="NCBI Taxonomy" id="1178825"/>
    <lineage>
        <taxon>Bacteria</taxon>
        <taxon>Pseudomonadati</taxon>
        <taxon>Bacteroidota</taxon>
        <taxon>Flavobacteriia</taxon>
        <taxon>Flavobacteriales</taxon>
        <taxon>Flavobacteriaceae</taxon>
        <taxon>Algibacter</taxon>
    </lineage>
</organism>
<gene>
    <name evidence="2" type="ORF">SAMN05216261_0835</name>
</gene>
<sequence>MLLTITLILISLVIINLLLLKFSCNKTDKTKKADKKPIILRPGISLSSSTQVLAPTGS</sequence>
<dbReference type="EMBL" id="FQYK01000002">
    <property type="protein sequence ID" value="SHI50584.1"/>
    <property type="molecule type" value="Genomic_DNA"/>
</dbReference>
<evidence type="ECO:0000313" key="2">
    <source>
        <dbReference type="EMBL" id="SHI50584.1"/>
    </source>
</evidence>
<keyword evidence="1" id="KW-1133">Transmembrane helix</keyword>
<dbReference type="Proteomes" id="UP000184396">
    <property type="component" value="Unassembled WGS sequence"/>
</dbReference>
<reference evidence="2 3" key="1">
    <citation type="submission" date="2016-11" db="EMBL/GenBank/DDBJ databases">
        <authorList>
            <person name="Jaros S."/>
            <person name="Januszkiewicz K."/>
            <person name="Wedrychowicz H."/>
        </authorList>
    </citation>
    <scope>NUCLEOTIDE SEQUENCE [LARGE SCALE GENOMIC DNA]</scope>
    <source>
        <strain evidence="2 3">CGMCC 1.12213</strain>
    </source>
</reference>
<evidence type="ECO:0000313" key="3">
    <source>
        <dbReference type="Proteomes" id="UP000184396"/>
    </source>
</evidence>
<proteinExistence type="predicted"/>
<protein>
    <submittedName>
        <fullName evidence="2">Uncharacterized protein</fullName>
    </submittedName>
</protein>
<feature type="transmembrane region" description="Helical" evidence="1">
    <location>
        <begin position="6"/>
        <end position="24"/>
    </location>
</feature>
<keyword evidence="3" id="KW-1185">Reference proteome</keyword>
<name>A0A1M6BPN9_9FLAO</name>